<keyword evidence="3" id="KW-1185">Reference proteome</keyword>
<dbReference type="EMBL" id="QDKM01000004">
    <property type="protein sequence ID" value="PVH28616.1"/>
    <property type="molecule type" value="Genomic_DNA"/>
</dbReference>
<dbReference type="GO" id="GO:0003677">
    <property type="term" value="F:DNA binding"/>
    <property type="evidence" value="ECO:0007669"/>
    <property type="project" value="InterPro"/>
</dbReference>
<dbReference type="RefSeq" id="WP_116558451.1">
    <property type="nucleotide sequence ID" value="NZ_QDKM01000004.1"/>
</dbReference>
<dbReference type="Proteomes" id="UP000245911">
    <property type="component" value="Unassembled WGS sequence"/>
</dbReference>
<reference evidence="2 3" key="1">
    <citation type="submission" date="2018-04" db="EMBL/GenBank/DDBJ databases">
        <title>Pararhodobacter oceanense sp. nov., isolated from marine intertidal sediment.</title>
        <authorList>
            <person name="Wang X.-L."/>
            <person name="Du Z.-J."/>
        </authorList>
    </citation>
    <scope>NUCLEOTIDE SEQUENCE [LARGE SCALE GENOMIC DNA]</scope>
    <source>
        <strain evidence="2 3">AM505</strain>
    </source>
</reference>
<gene>
    <name evidence="2" type="ORF">DDE20_10470</name>
</gene>
<dbReference type="SMART" id="SM00530">
    <property type="entry name" value="HTH_XRE"/>
    <property type="match status" value="1"/>
</dbReference>
<dbReference type="OrthoDB" id="8895516at2"/>
<dbReference type="InterPro" id="IPR001387">
    <property type="entry name" value="Cro/C1-type_HTH"/>
</dbReference>
<evidence type="ECO:0000313" key="2">
    <source>
        <dbReference type="EMBL" id="PVH28616.1"/>
    </source>
</evidence>
<accession>A0A2T8HT71</accession>
<evidence type="ECO:0000259" key="1">
    <source>
        <dbReference type="PROSITE" id="PS50943"/>
    </source>
</evidence>
<comment type="caution">
    <text evidence="2">The sequence shown here is derived from an EMBL/GenBank/DDBJ whole genome shotgun (WGS) entry which is preliminary data.</text>
</comment>
<organism evidence="2 3">
    <name type="scientific">Pararhodobacter oceanensis</name>
    <dbReference type="NCBI Taxonomy" id="2172121"/>
    <lineage>
        <taxon>Bacteria</taxon>
        <taxon>Pseudomonadati</taxon>
        <taxon>Pseudomonadota</taxon>
        <taxon>Alphaproteobacteria</taxon>
        <taxon>Rhodobacterales</taxon>
        <taxon>Paracoccaceae</taxon>
        <taxon>Pararhodobacter</taxon>
    </lineage>
</organism>
<dbReference type="SUPFAM" id="SSF47413">
    <property type="entry name" value="lambda repressor-like DNA-binding domains"/>
    <property type="match status" value="1"/>
</dbReference>
<sequence>MAKRQTAEVFRTRLAQLQLQSNLTQTGFAQAIGIDRSALSQLSSGQNPRLPRAETLLALAQRFQVSTDWLLGMTDDRGVASQARNTVETEQALDEENRTAMERWHFESTGQKVRYVPAKLPDLMRTPAVISFQAQSSQQEQRRLQRQTDSRLHFSRMPESDIEMCMPLQTLELFARGQGIWQGLPAADRAEQLAHIAATLDELYPAFRMYLYDDRKRFAPPMTVFGYNHAAIYAGEIYLLVRSKQLVHDLAHAFDSQIRHAQINAHDAARWVRALQVTDD</sequence>
<feature type="domain" description="HTH cro/C1-type" evidence="1">
    <location>
        <begin position="14"/>
        <end position="70"/>
    </location>
</feature>
<dbReference type="AlphaFoldDB" id="A0A2T8HT71"/>
<name>A0A2T8HT71_9RHOB</name>
<dbReference type="CDD" id="cd00093">
    <property type="entry name" value="HTH_XRE"/>
    <property type="match status" value="1"/>
</dbReference>
<dbReference type="InterPro" id="IPR010982">
    <property type="entry name" value="Lambda_DNA-bd_dom_sf"/>
</dbReference>
<dbReference type="Gene3D" id="1.10.260.40">
    <property type="entry name" value="lambda repressor-like DNA-binding domains"/>
    <property type="match status" value="1"/>
</dbReference>
<dbReference type="PROSITE" id="PS50943">
    <property type="entry name" value="HTH_CROC1"/>
    <property type="match status" value="1"/>
</dbReference>
<dbReference type="Pfam" id="PF01381">
    <property type="entry name" value="HTH_3"/>
    <property type="match status" value="1"/>
</dbReference>
<evidence type="ECO:0000313" key="3">
    <source>
        <dbReference type="Proteomes" id="UP000245911"/>
    </source>
</evidence>
<protein>
    <submittedName>
        <fullName evidence="2">Transcriptional regulator</fullName>
    </submittedName>
</protein>
<proteinExistence type="predicted"/>